<proteinExistence type="predicted"/>
<protein>
    <recommendedName>
        <fullName evidence="5">Monopolin complex subunit Csm1/Pcs1 C-terminal domain-containing protein</fullName>
    </recommendedName>
</protein>
<dbReference type="GO" id="GO:0034506">
    <property type="term" value="C:chromosome, centromeric core domain"/>
    <property type="evidence" value="ECO:0007669"/>
    <property type="project" value="TreeGrafter"/>
</dbReference>
<dbReference type="GO" id="GO:0005730">
    <property type="term" value="C:nucleolus"/>
    <property type="evidence" value="ECO:0007669"/>
    <property type="project" value="TreeGrafter"/>
</dbReference>
<evidence type="ECO:0000256" key="2">
    <source>
        <dbReference type="SAM" id="MobiDB-lite"/>
    </source>
</evidence>
<evidence type="ECO:0008006" key="5">
    <source>
        <dbReference type="Google" id="ProtNLM"/>
    </source>
</evidence>
<keyword evidence="1" id="KW-0175">Coiled coil</keyword>
<dbReference type="InterPro" id="IPR040349">
    <property type="entry name" value="Csm1/Pcs1"/>
</dbReference>
<dbReference type="GO" id="GO:0033551">
    <property type="term" value="C:monopolin complex"/>
    <property type="evidence" value="ECO:0007669"/>
    <property type="project" value="InterPro"/>
</dbReference>
<dbReference type="AlphaFoldDB" id="A0AAD7FR12"/>
<dbReference type="PANTHER" id="PTHR28006:SF1">
    <property type="entry name" value="MONOPOLIN COMPLEX SUBUNIT CSM1"/>
    <property type="match status" value="1"/>
</dbReference>
<feature type="coiled-coil region" evidence="1">
    <location>
        <begin position="107"/>
        <end position="181"/>
    </location>
</feature>
<accession>A0AAD7FR12</accession>
<reference evidence="3" key="1">
    <citation type="submission" date="2023-03" db="EMBL/GenBank/DDBJ databases">
        <title>Massive genome expansion in bonnet fungi (Mycena s.s.) driven by repeated elements and novel gene families across ecological guilds.</title>
        <authorList>
            <consortium name="Lawrence Berkeley National Laboratory"/>
            <person name="Harder C.B."/>
            <person name="Miyauchi S."/>
            <person name="Viragh M."/>
            <person name="Kuo A."/>
            <person name="Thoen E."/>
            <person name="Andreopoulos B."/>
            <person name="Lu D."/>
            <person name="Skrede I."/>
            <person name="Drula E."/>
            <person name="Henrissat B."/>
            <person name="Morin E."/>
            <person name="Kohler A."/>
            <person name="Barry K."/>
            <person name="LaButti K."/>
            <person name="Morin E."/>
            <person name="Salamov A."/>
            <person name="Lipzen A."/>
            <person name="Mereny Z."/>
            <person name="Hegedus B."/>
            <person name="Baldrian P."/>
            <person name="Stursova M."/>
            <person name="Weitz H."/>
            <person name="Taylor A."/>
            <person name="Grigoriev I.V."/>
            <person name="Nagy L.G."/>
            <person name="Martin F."/>
            <person name="Kauserud H."/>
        </authorList>
    </citation>
    <scope>NUCLEOTIDE SEQUENCE</scope>
    <source>
        <strain evidence="3">9284</strain>
    </source>
</reference>
<feature type="compositionally biased region" description="Polar residues" evidence="2">
    <location>
        <begin position="1"/>
        <end position="10"/>
    </location>
</feature>
<keyword evidence="4" id="KW-1185">Reference proteome</keyword>
<comment type="caution">
    <text evidence="3">The sequence shown here is derived from an EMBL/GenBank/DDBJ whole genome shotgun (WGS) entry which is preliminary data.</text>
</comment>
<dbReference type="GO" id="GO:0072686">
    <property type="term" value="C:mitotic spindle"/>
    <property type="evidence" value="ECO:0007669"/>
    <property type="project" value="TreeGrafter"/>
</dbReference>
<dbReference type="GO" id="GO:0045144">
    <property type="term" value="P:meiotic sister chromatid segregation"/>
    <property type="evidence" value="ECO:0007669"/>
    <property type="project" value="TreeGrafter"/>
</dbReference>
<feature type="region of interest" description="Disordered" evidence="2">
    <location>
        <begin position="1"/>
        <end position="85"/>
    </location>
</feature>
<sequence length="425" mass="47904">MPGGESSVSRSRAGPSKPAAKPKRKPTSKVVPETESEDMPRAQDDSEEDEIVQVDPPKSRKPVNGKAVAAKGKGKAPSEAASRKQAVEVIDDDEDEIGPVGTARAINNATANNKRDLAKENERMRRRLQMMEKNIQSVTAQLEEVLRVRETEPEELAKRQAEKYEEQIEAKDLLIKQYEEMLGRQEPLSTNGKSSVLHMVTREKADQEKRSAEDQVTYWKGVADEREKLIREKNTEIENLRQLQRDLEYEVKTERELAQKASSKPPVSAPRTRGPNPVLGSEDPKHTQLVSLYEDITNLLITDIKVQESNFFNLEDWTVTCIYTQPDSQRSLGFLLRFVWEPTNPDEIPESPEDLEKGTSYTPLNLDKESPHFIDELDFLNTGFAFPRRQLPIFFASLVKLMKAACLGVVEDSEAGSMDGVEPTD</sequence>
<dbReference type="EMBL" id="JARKIF010000008">
    <property type="protein sequence ID" value="KAJ7632827.1"/>
    <property type="molecule type" value="Genomic_DNA"/>
</dbReference>
<evidence type="ECO:0000256" key="1">
    <source>
        <dbReference type="SAM" id="Coils"/>
    </source>
</evidence>
<dbReference type="PANTHER" id="PTHR28006">
    <property type="entry name" value="MONOPOLIN COMPLEX SUBUNIT CSM1"/>
    <property type="match status" value="1"/>
</dbReference>
<dbReference type="GO" id="GO:0051315">
    <property type="term" value="P:attachment of mitotic spindle microtubules to kinetochore"/>
    <property type="evidence" value="ECO:0007669"/>
    <property type="project" value="TreeGrafter"/>
</dbReference>
<gene>
    <name evidence="3" type="ORF">FB45DRAFT_1057849</name>
</gene>
<evidence type="ECO:0000313" key="4">
    <source>
        <dbReference type="Proteomes" id="UP001221142"/>
    </source>
</evidence>
<feature type="region of interest" description="Disordered" evidence="2">
    <location>
        <begin position="254"/>
        <end position="283"/>
    </location>
</feature>
<name>A0AAD7FR12_9AGAR</name>
<dbReference type="CDD" id="cd23787">
    <property type="entry name" value="RWD_CSM1"/>
    <property type="match status" value="1"/>
</dbReference>
<organism evidence="3 4">
    <name type="scientific">Roridomyces roridus</name>
    <dbReference type="NCBI Taxonomy" id="1738132"/>
    <lineage>
        <taxon>Eukaryota</taxon>
        <taxon>Fungi</taxon>
        <taxon>Dikarya</taxon>
        <taxon>Basidiomycota</taxon>
        <taxon>Agaricomycotina</taxon>
        <taxon>Agaricomycetes</taxon>
        <taxon>Agaricomycetidae</taxon>
        <taxon>Agaricales</taxon>
        <taxon>Marasmiineae</taxon>
        <taxon>Mycenaceae</taxon>
        <taxon>Roridomyces</taxon>
    </lineage>
</organism>
<dbReference type="Proteomes" id="UP001221142">
    <property type="component" value="Unassembled WGS sequence"/>
</dbReference>
<evidence type="ECO:0000313" key="3">
    <source>
        <dbReference type="EMBL" id="KAJ7632827.1"/>
    </source>
</evidence>
<dbReference type="GO" id="GO:1990644">
    <property type="term" value="F:microtubule site clamp"/>
    <property type="evidence" value="ECO:0007669"/>
    <property type="project" value="TreeGrafter"/>
</dbReference>